<organism evidence="1 2">
    <name type="scientific">Alkalihalophilus marmarensis DSM 21297</name>
    <dbReference type="NCBI Taxonomy" id="1188261"/>
    <lineage>
        <taxon>Bacteria</taxon>
        <taxon>Bacillati</taxon>
        <taxon>Bacillota</taxon>
        <taxon>Bacilli</taxon>
        <taxon>Bacillales</taxon>
        <taxon>Bacillaceae</taxon>
        <taxon>Alkalihalophilus</taxon>
    </lineage>
</organism>
<name>U6SRM9_9BACI</name>
<keyword evidence="2" id="KW-1185">Reference proteome</keyword>
<proteinExistence type="predicted"/>
<gene>
    <name evidence="1" type="ORF">A33I_11230</name>
</gene>
<sequence>MHNLDRTELKKATPPPPFLIKKNNLNKYAMHYLWGLLVNTSKKKLSAARLFDLKK</sequence>
<protein>
    <submittedName>
        <fullName evidence="1">Uncharacterized protein</fullName>
    </submittedName>
</protein>
<evidence type="ECO:0000313" key="2">
    <source>
        <dbReference type="Proteomes" id="UP000017170"/>
    </source>
</evidence>
<dbReference type="AlphaFoldDB" id="U6SRM9"/>
<accession>U6SRM9</accession>
<dbReference type="Proteomes" id="UP000017170">
    <property type="component" value="Unassembled WGS sequence"/>
</dbReference>
<evidence type="ECO:0000313" key="1">
    <source>
        <dbReference type="EMBL" id="ERN53565.1"/>
    </source>
</evidence>
<comment type="caution">
    <text evidence="1">The sequence shown here is derived from an EMBL/GenBank/DDBJ whole genome shotgun (WGS) entry which is preliminary data.</text>
</comment>
<reference evidence="1 2" key="1">
    <citation type="journal article" date="2013" name="Genome Announc.">
        <title>Genome Sequence of the Extreme Obligate Alkaliphile Bacillus marmarensis Strain DSM 21297.</title>
        <authorList>
            <person name="Wernick D.G."/>
            <person name="Choi K.Y."/>
            <person name="Tat C.A."/>
            <person name="Lafontaine Rivera J.G."/>
            <person name="Liao J.C."/>
        </authorList>
    </citation>
    <scope>NUCLEOTIDE SEQUENCE [LARGE SCALE GENOMIC DNA]</scope>
    <source>
        <strain evidence="1 2">DSM 21297</strain>
    </source>
</reference>
<dbReference type="EMBL" id="ATAE01000022">
    <property type="protein sequence ID" value="ERN53565.1"/>
    <property type="molecule type" value="Genomic_DNA"/>
</dbReference>